<proteinExistence type="predicted"/>
<protein>
    <submittedName>
        <fullName evidence="1">Uncharacterized protein</fullName>
    </submittedName>
</protein>
<reference evidence="1" key="1">
    <citation type="submission" date="2020-02" db="EMBL/GenBank/DDBJ databases">
        <authorList>
            <person name="Palmer J.M."/>
        </authorList>
    </citation>
    <scope>NUCLEOTIDE SEQUENCE</scope>
    <source>
        <strain evidence="1">EPUS1.4</strain>
        <tissue evidence="1">Thallus</tissue>
    </source>
</reference>
<comment type="caution">
    <text evidence="1">The sequence shown here is derived from an EMBL/GenBank/DDBJ whole genome shotgun (WGS) entry which is preliminary data.</text>
</comment>
<accession>A0A8H7DWW9</accession>
<keyword evidence="2" id="KW-1185">Reference proteome</keyword>
<organism evidence="1 2">
    <name type="scientific">Endocarpon pusillum</name>
    <dbReference type="NCBI Taxonomy" id="364733"/>
    <lineage>
        <taxon>Eukaryota</taxon>
        <taxon>Fungi</taxon>
        <taxon>Dikarya</taxon>
        <taxon>Ascomycota</taxon>
        <taxon>Pezizomycotina</taxon>
        <taxon>Eurotiomycetes</taxon>
        <taxon>Chaetothyriomycetidae</taxon>
        <taxon>Verrucariales</taxon>
        <taxon>Verrucariaceae</taxon>
        <taxon>Endocarpon</taxon>
    </lineage>
</organism>
<sequence>MTDISRSRAGFEAILNSLITFHSKQVICRLKTGVATPEALQDVPFEGVLVPLRSTGDIEVPTLDSIDNVGIRRLAAI</sequence>
<evidence type="ECO:0000313" key="1">
    <source>
        <dbReference type="EMBL" id="KAF7502374.1"/>
    </source>
</evidence>
<dbReference type="AlphaFoldDB" id="A0A8H7DWW9"/>
<dbReference type="Proteomes" id="UP000606974">
    <property type="component" value="Unassembled WGS sequence"/>
</dbReference>
<gene>
    <name evidence="1" type="ORF">GJ744_005977</name>
</gene>
<dbReference type="OrthoDB" id="10046062at2759"/>
<name>A0A8H7DWW9_9EURO</name>
<dbReference type="EMBL" id="JAACFV010000262">
    <property type="protein sequence ID" value="KAF7502374.1"/>
    <property type="molecule type" value="Genomic_DNA"/>
</dbReference>
<evidence type="ECO:0000313" key="2">
    <source>
        <dbReference type="Proteomes" id="UP000606974"/>
    </source>
</evidence>